<reference evidence="1 2" key="1">
    <citation type="journal article" date="2018" name="Front. Plant Sci.">
        <title>Red Clover (Trifolium pratense) and Zigzag Clover (T. medium) - A Picture of Genomic Similarities and Differences.</title>
        <authorList>
            <person name="Dluhosova J."/>
            <person name="Istvanek J."/>
            <person name="Nedelnik J."/>
            <person name="Repkova J."/>
        </authorList>
    </citation>
    <scope>NUCLEOTIDE SEQUENCE [LARGE SCALE GENOMIC DNA]</scope>
    <source>
        <strain evidence="2">cv. 10/8</strain>
        <tissue evidence="1">Leaf</tissue>
    </source>
</reference>
<dbReference type="AlphaFoldDB" id="A0A392SWF1"/>
<feature type="non-terminal residue" evidence="1">
    <location>
        <position position="1"/>
    </location>
</feature>
<evidence type="ECO:0000313" key="1">
    <source>
        <dbReference type="EMBL" id="MCI53181.1"/>
    </source>
</evidence>
<organism evidence="1 2">
    <name type="scientific">Trifolium medium</name>
    <dbReference type="NCBI Taxonomy" id="97028"/>
    <lineage>
        <taxon>Eukaryota</taxon>
        <taxon>Viridiplantae</taxon>
        <taxon>Streptophyta</taxon>
        <taxon>Embryophyta</taxon>
        <taxon>Tracheophyta</taxon>
        <taxon>Spermatophyta</taxon>
        <taxon>Magnoliopsida</taxon>
        <taxon>eudicotyledons</taxon>
        <taxon>Gunneridae</taxon>
        <taxon>Pentapetalae</taxon>
        <taxon>rosids</taxon>
        <taxon>fabids</taxon>
        <taxon>Fabales</taxon>
        <taxon>Fabaceae</taxon>
        <taxon>Papilionoideae</taxon>
        <taxon>50 kb inversion clade</taxon>
        <taxon>NPAAA clade</taxon>
        <taxon>Hologalegina</taxon>
        <taxon>IRL clade</taxon>
        <taxon>Trifolieae</taxon>
        <taxon>Trifolium</taxon>
    </lineage>
</organism>
<sequence length="78" mass="8697">DWPSILVIFGYCILLLFKFNSNNDAVGYGKYISNCIRGLKAKVGWDPSNKLDTIPFDATKANAISTMLGFHDLRAIGW</sequence>
<proteinExistence type="predicted"/>
<evidence type="ECO:0000313" key="2">
    <source>
        <dbReference type="Proteomes" id="UP000265520"/>
    </source>
</evidence>
<name>A0A392SWF1_9FABA</name>
<accession>A0A392SWF1</accession>
<protein>
    <submittedName>
        <fullName evidence="1">Uncharacterized protein</fullName>
    </submittedName>
</protein>
<dbReference type="EMBL" id="LXQA010459236">
    <property type="protein sequence ID" value="MCI53181.1"/>
    <property type="molecule type" value="Genomic_DNA"/>
</dbReference>
<keyword evidence="2" id="KW-1185">Reference proteome</keyword>
<comment type="caution">
    <text evidence="1">The sequence shown here is derived from an EMBL/GenBank/DDBJ whole genome shotgun (WGS) entry which is preliminary data.</text>
</comment>
<dbReference type="Proteomes" id="UP000265520">
    <property type="component" value="Unassembled WGS sequence"/>
</dbReference>